<dbReference type="NCBIfam" id="TIGR00589">
    <property type="entry name" value="ogt"/>
    <property type="match status" value="1"/>
</dbReference>
<evidence type="ECO:0000256" key="10">
    <source>
        <dbReference type="ARBA" id="ARBA00049348"/>
    </source>
</evidence>
<dbReference type="SUPFAM" id="SSF46767">
    <property type="entry name" value="Methylated DNA-protein cysteine methyltransferase, C-terminal domain"/>
    <property type="match status" value="1"/>
</dbReference>
<evidence type="ECO:0000256" key="8">
    <source>
        <dbReference type="ARBA" id="ARBA00023163"/>
    </source>
</evidence>
<dbReference type="GO" id="GO:0003908">
    <property type="term" value="F:methylated-DNA-[protein]-cysteine S-methyltransferase activity"/>
    <property type="evidence" value="ECO:0007669"/>
    <property type="project" value="UniProtKB-EC"/>
</dbReference>
<organism evidence="12 13">
    <name type="scientific">Candidatus Accumulibacter meliphilus</name>
    <dbReference type="NCBI Taxonomy" id="2211374"/>
    <lineage>
        <taxon>Bacteria</taxon>
        <taxon>Pseudomonadati</taxon>
        <taxon>Pseudomonadota</taxon>
        <taxon>Betaproteobacteria</taxon>
        <taxon>Candidatus Accumulibacter</taxon>
    </lineage>
</organism>
<evidence type="ECO:0000256" key="9">
    <source>
        <dbReference type="ARBA" id="ARBA00023204"/>
    </source>
</evidence>
<dbReference type="InterPro" id="IPR036217">
    <property type="entry name" value="MethylDNA_cys_MeTrfase_DNAb"/>
</dbReference>
<evidence type="ECO:0000256" key="4">
    <source>
        <dbReference type="ARBA" id="ARBA00022603"/>
    </source>
</evidence>
<dbReference type="Gene3D" id="1.10.10.60">
    <property type="entry name" value="Homeodomain-like"/>
    <property type="match status" value="1"/>
</dbReference>
<protein>
    <recommendedName>
        <fullName evidence="3">methylated-DNA--[protein]-cysteine S-methyltransferase</fullName>
        <ecNumber evidence="3">2.1.1.63</ecNumber>
    </recommendedName>
</protein>
<dbReference type="PROSITE" id="PS00374">
    <property type="entry name" value="MGMT"/>
    <property type="match status" value="1"/>
</dbReference>
<dbReference type="GO" id="GO:0043565">
    <property type="term" value="F:sequence-specific DNA binding"/>
    <property type="evidence" value="ECO:0007669"/>
    <property type="project" value="InterPro"/>
</dbReference>
<dbReference type="Pfam" id="PF12833">
    <property type="entry name" value="HTH_18"/>
    <property type="match status" value="1"/>
</dbReference>
<dbReference type="GO" id="GO:0006281">
    <property type="term" value="P:DNA repair"/>
    <property type="evidence" value="ECO:0007669"/>
    <property type="project" value="UniProtKB-KW"/>
</dbReference>
<reference evidence="12 13" key="1">
    <citation type="submission" date="2018-05" db="EMBL/GenBank/DDBJ databases">
        <title>Integrated omic analyses show evidence that a Ca. Accumulibacter phosphatis strain performs denitrification under micro-aerobic conditions.</title>
        <authorList>
            <person name="Camejo P.Y."/>
            <person name="Katherine M.D."/>
            <person name="Daniel N.R."/>
        </authorList>
    </citation>
    <scope>NUCLEOTIDE SEQUENCE [LARGE SCALE GENOMIC DNA]</scope>
    <source>
        <strain evidence="12">UW-LDO-IC</strain>
    </source>
</reference>
<proteinExistence type="inferred from homology"/>
<accession>A0A369XT76</accession>
<dbReference type="InterPro" id="IPR009057">
    <property type="entry name" value="Homeodomain-like_sf"/>
</dbReference>
<dbReference type="EMBL" id="QPGA01000017">
    <property type="protein sequence ID" value="RDE50598.1"/>
    <property type="molecule type" value="Genomic_DNA"/>
</dbReference>
<keyword evidence="9" id="KW-0234">DNA repair</keyword>
<dbReference type="SUPFAM" id="SSF53155">
    <property type="entry name" value="Methylated DNA-protein cysteine methyltransferase domain"/>
    <property type="match status" value="1"/>
</dbReference>
<dbReference type="FunFam" id="1.10.10.10:FF:000214">
    <property type="entry name" value="Methylated-DNA--protein-cysteine methyltransferase"/>
    <property type="match status" value="1"/>
</dbReference>
<dbReference type="GO" id="GO:0032259">
    <property type="term" value="P:methylation"/>
    <property type="evidence" value="ECO:0007669"/>
    <property type="project" value="UniProtKB-KW"/>
</dbReference>
<dbReference type="SUPFAM" id="SSF46689">
    <property type="entry name" value="Homeodomain-like"/>
    <property type="match status" value="1"/>
</dbReference>
<evidence type="ECO:0000256" key="5">
    <source>
        <dbReference type="ARBA" id="ARBA00022679"/>
    </source>
</evidence>
<keyword evidence="6" id="KW-0227">DNA damage</keyword>
<dbReference type="Pfam" id="PF01035">
    <property type="entry name" value="DNA_binding_1"/>
    <property type="match status" value="1"/>
</dbReference>
<evidence type="ECO:0000256" key="3">
    <source>
        <dbReference type="ARBA" id="ARBA00011918"/>
    </source>
</evidence>
<dbReference type="PROSITE" id="PS01124">
    <property type="entry name" value="HTH_ARAC_FAMILY_2"/>
    <property type="match status" value="1"/>
</dbReference>
<dbReference type="PANTHER" id="PTHR10815:SF13">
    <property type="entry name" value="METHYLATED-DNA--PROTEIN-CYSTEINE METHYLTRANSFERASE"/>
    <property type="match status" value="1"/>
</dbReference>
<evidence type="ECO:0000259" key="11">
    <source>
        <dbReference type="PROSITE" id="PS01124"/>
    </source>
</evidence>
<dbReference type="InterPro" id="IPR018060">
    <property type="entry name" value="HTH_AraC"/>
</dbReference>
<gene>
    <name evidence="12" type="ORF">DVS81_10540</name>
</gene>
<evidence type="ECO:0000256" key="6">
    <source>
        <dbReference type="ARBA" id="ARBA00022763"/>
    </source>
</evidence>
<evidence type="ECO:0000313" key="12">
    <source>
        <dbReference type="EMBL" id="RDE50598.1"/>
    </source>
</evidence>
<keyword evidence="8" id="KW-0804">Transcription</keyword>
<dbReference type="InterPro" id="IPR001497">
    <property type="entry name" value="MethylDNA_cys_MeTrfase_AS"/>
</dbReference>
<dbReference type="Proteomes" id="UP000253831">
    <property type="component" value="Unassembled WGS sequence"/>
</dbReference>
<evidence type="ECO:0000256" key="1">
    <source>
        <dbReference type="ARBA" id="ARBA00001286"/>
    </source>
</evidence>
<dbReference type="SMART" id="SM00342">
    <property type="entry name" value="HTH_ARAC"/>
    <property type="match status" value="1"/>
</dbReference>
<dbReference type="GO" id="GO:0003700">
    <property type="term" value="F:DNA-binding transcription factor activity"/>
    <property type="evidence" value="ECO:0007669"/>
    <property type="project" value="InterPro"/>
</dbReference>
<keyword evidence="7" id="KW-0805">Transcription regulation</keyword>
<dbReference type="AlphaFoldDB" id="A0A369XT76"/>
<evidence type="ECO:0000256" key="2">
    <source>
        <dbReference type="ARBA" id="ARBA00008711"/>
    </source>
</evidence>
<dbReference type="InterPro" id="IPR036388">
    <property type="entry name" value="WH-like_DNA-bd_sf"/>
</dbReference>
<keyword evidence="5 12" id="KW-0808">Transferase</keyword>
<sequence>MNELAARCRAYETVARAIRFVRQRSPCQPSLQEIAAHVGMSHFHLQRLFSVWVGISPKRFLQYLTTEHARSLLRGEYDVLSAAHAAGLSGPGRLHDLMVACDAATPGEVRSLGEGLLITYGFGPTPFGRVIAGTTARGLCHLQFVNANDSTDDADGDATWQLQADWQHARLHRDDAALASSIGRVFSLVGEEQPLHILLRGTNFQLKVWQALIDIAPGEVVSYGELAARIEHPHAQRAVASALARNRIAVLIPCHRVIRENGDIGNYRWGGDRKQALLSVEAARSLSPGCAQGSAAGKVAVR</sequence>
<dbReference type="EC" id="2.1.1.63" evidence="3"/>
<keyword evidence="4 12" id="KW-0489">Methyltransferase</keyword>
<comment type="caution">
    <text evidence="12">The sequence shown here is derived from an EMBL/GenBank/DDBJ whole genome shotgun (WGS) entry which is preliminary data.</text>
</comment>
<comment type="similarity">
    <text evidence="2">Belongs to the MGMT family.</text>
</comment>
<name>A0A369XT76_9PROT</name>
<dbReference type="InterPro" id="IPR014048">
    <property type="entry name" value="MethylDNA_cys_MeTrfase_DNA-bd"/>
</dbReference>
<feature type="domain" description="HTH araC/xylS-type" evidence="11">
    <location>
        <begin position="15"/>
        <end position="112"/>
    </location>
</feature>
<comment type="catalytic activity">
    <reaction evidence="10">
        <text>a 6-O-methyl-2'-deoxyguanosine in DNA + L-cysteinyl-[protein] = S-methyl-L-cysteinyl-[protein] + a 2'-deoxyguanosine in DNA</text>
        <dbReference type="Rhea" id="RHEA:24000"/>
        <dbReference type="Rhea" id="RHEA-COMP:10131"/>
        <dbReference type="Rhea" id="RHEA-COMP:10132"/>
        <dbReference type="Rhea" id="RHEA-COMP:11367"/>
        <dbReference type="Rhea" id="RHEA-COMP:11368"/>
        <dbReference type="ChEBI" id="CHEBI:29950"/>
        <dbReference type="ChEBI" id="CHEBI:82612"/>
        <dbReference type="ChEBI" id="CHEBI:85445"/>
        <dbReference type="ChEBI" id="CHEBI:85448"/>
        <dbReference type="EC" id="2.1.1.63"/>
    </reaction>
</comment>
<dbReference type="CDD" id="cd06445">
    <property type="entry name" value="ATase"/>
    <property type="match status" value="1"/>
</dbReference>
<evidence type="ECO:0000256" key="7">
    <source>
        <dbReference type="ARBA" id="ARBA00023015"/>
    </source>
</evidence>
<dbReference type="PANTHER" id="PTHR10815">
    <property type="entry name" value="METHYLATED-DNA--PROTEIN-CYSTEINE METHYLTRANSFERASE"/>
    <property type="match status" value="1"/>
</dbReference>
<dbReference type="InterPro" id="IPR036631">
    <property type="entry name" value="MGMT_N_sf"/>
</dbReference>
<comment type="catalytic activity">
    <reaction evidence="1">
        <text>a 4-O-methyl-thymidine in DNA + L-cysteinyl-[protein] = a thymidine in DNA + S-methyl-L-cysteinyl-[protein]</text>
        <dbReference type="Rhea" id="RHEA:53428"/>
        <dbReference type="Rhea" id="RHEA-COMP:10131"/>
        <dbReference type="Rhea" id="RHEA-COMP:10132"/>
        <dbReference type="Rhea" id="RHEA-COMP:13555"/>
        <dbReference type="Rhea" id="RHEA-COMP:13556"/>
        <dbReference type="ChEBI" id="CHEBI:29950"/>
        <dbReference type="ChEBI" id="CHEBI:82612"/>
        <dbReference type="ChEBI" id="CHEBI:137386"/>
        <dbReference type="ChEBI" id="CHEBI:137387"/>
        <dbReference type="EC" id="2.1.1.63"/>
    </reaction>
</comment>
<evidence type="ECO:0000313" key="13">
    <source>
        <dbReference type="Proteomes" id="UP000253831"/>
    </source>
</evidence>
<dbReference type="Gene3D" id="3.30.160.70">
    <property type="entry name" value="Methylated DNA-protein cysteine methyltransferase domain"/>
    <property type="match status" value="1"/>
</dbReference>
<dbReference type="Gene3D" id="1.10.10.10">
    <property type="entry name" value="Winged helix-like DNA-binding domain superfamily/Winged helix DNA-binding domain"/>
    <property type="match status" value="1"/>
</dbReference>